<evidence type="ECO:0000313" key="1">
    <source>
        <dbReference type="EMBL" id="OSJ32546.1"/>
    </source>
</evidence>
<reference evidence="1 2" key="1">
    <citation type="submission" date="2017-03" db="EMBL/GenBank/DDBJ databases">
        <title>Whole genome sequences of fourteen strains of Bradyrhizobium canariense and one strain of Bradyrhizobium japonicum isolated from Lupinus (Papilionoideae: Genisteae) species in Algeria.</title>
        <authorList>
            <person name="Crovadore J."/>
            <person name="Chekireb D."/>
            <person name="Brachmann A."/>
            <person name="Chablais R."/>
            <person name="Cochard B."/>
            <person name="Lefort F."/>
        </authorList>
    </citation>
    <scope>NUCLEOTIDE SEQUENCE [LARGE SCALE GENOMIC DNA]</scope>
    <source>
        <strain evidence="1 2">UBMA197</strain>
    </source>
</reference>
<sequence>MSAQPADENNPLYAVTRGAEGDVIVRWSELTEAEREKAWRDYEKAFGTPASIGLGRIDGMEMLAQLGGLCGEPPVLSRDDLAERLDFLGAHNHAAEVRMMNPVDVEAAKAMWFEDKGRVQ</sequence>
<comment type="caution">
    <text evidence="1">The sequence shown here is derived from an EMBL/GenBank/DDBJ whole genome shotgun (WGS) entry which is preliminary data.</text>
</comment>
<dbReference type="RefSeq" id="WP_085401160.1">
    <property type="nucleotide sequence ID" value="NZ_NAFL01000248.1"/>
</dbReference>
<proteinExistence type="predicted"/>
<name>A0A1Y2JRF0_BRAJP</name>
<dbReference type="Proteomes" id="UP000193335">
    <property type="component" value="Unassembled WGS sequence"/>
</dbReference>
<gene>
    <name evidence="1" type="ORF">BSZ19_18515</name>
</gene>
<protein>
    <submittedName>
        <fullName evidence="1">Uncharacterized protein</fullName>
    </submittedName>
</protein>
<dbReference type="EMBL" id="NAFL01000248">
    <property type="protein sequence ID" value="OSJ32546.1"/>
    <property type="molecule type" value="Genomic_DNA"/>
</dbReference>
<evidence type="ECO:0000313" key="2">
    <source>
        <dbReference type="Proteomes" id="UP000193335"/>
    </source>
</evidence>
<organism evidence="1 2">
    <name type="scientific">Bradyrhizobium japonicum</name>
    <dbReference type="NCBI Taxonomy" id="375"/>
    <lineage>
        <taxon>Bacteria</taxon>
        <taxon>Pseudomonadati</taxon>
        <taxon>Pseudomonadota</taxon>
        <taxon>Alphaproteobacteria</taxon>
        <taxon>Hyphomicrobiales</taxon>
        <taxon>Nitrobacteraceae</taxon>
        <taxon>Bradyrhizobium</taxon>
    </lineage>
</organism>
<accession>A0A1Y2JRF0</accession>
<dbReference type="AlphaFoldDB" id="A0A1Y2JRF0"/>